<dbReference type="Proteomes" id="UP000008837">
    <property type="component" value="Unassembled WGS sequence"/>
</dbReference>
<evidence type="ECO:0000256" key="1">
    <source>
        <dbReference type="SAM" id="MobiDB-lite"/>
    </source>
</evidence>
<dbReference type="VEuPathDB" id="FungiDB:MGL_2783"/>
<sequence length="289" mass="32078">MAKEEDELARVMELSLKEYNERNTSLATHSLMGSPRKGDEQSDADDDPDLAAAIAASLREQDARQPKEKAVLGTSSASRQGYQRTELEPSLSKTLQTERPLDVHTNDLDNILTFHDTILRHDAPWAKNIATDGIPQPVQNIHDKAAVSRAKLARKLDLGHRRLRELSSLQEKLSEVVKMYDRLLDSRLGERDSLHGTENRPDGANFTYRDPFGTSFPLTNNPDPSAPPAPLSPSFVSSAPLISDSRTSTSTKQQTSSDSMHGEFLIKACEKNPQHLDESNVQEAMLIEL</sequence>
<feature type="region of interest" description="Disordered" evidence="1">
    <location>
        <begin position="192"/>
        <end position="262"/>
    </location>
</feature>
<organism evidence="2 3">
    <name type="scientific">Malassezia globosa (strain ATCC MYA-4612 / CBS 7966)</name>
    <name type="common">Dandruff-associated fungus</name>
    <dbReference type="NCBI Taxonomy" id="425265"/>
    <lineage>
        <taxon>Eukaryota</taxon>
        <taxon>Fungi</taxon>
        <taxon>Dikarya</taxon>
        <taxon>Basidiomycota</taxon>
        <taxon>Ustilaginomycotina</taxon>
        <taxon>Malasseziomycetes</taxon>
        <taxon>Malasseziales</taxon>
        <taxon>Malasseziaceae</taxon>
        <taxon>Malassezia</taxon>
    </lineage>
</organism>
<accession>A8Q5I9</accession>
<dbReference type="GeneID" id="5854098"/>
<reference evidence="2 3" key="1">
    <citation type="journal article" date="2007" name="Proc. Natl. Acad. Sci. U.S.A.">
        <title>Dandruff-associated Malassezia genomes reveal convergent and divergent virulence traits shared with plant and human fungal pathogens.</title>
        <authorList>
            <person name="Xu J."/>
            <person name="Saunders C.W."/>
            <person name="Hu P."/>
            <person name="Grant R.A."/>
            <person name="Boekhout T."/>
            <person name="Kuramae E.E."/>
            <person name="Kronstad J.W."/>
            <person name="Deangelis Y.M."/>
            <person name="Reeder N.L."/>
            <person name="Johnstone K.R."/>
            <person name="Leland M."/>
            <person name="Fieno A.M."/>
            <person name="Begley W.M."/>
            <person name="Sun Y."/>
            <person name="Lacey M.P."/>
            <person name="Chaudhary T."/>
            <person name="Keough T."/>
            <person name="Chu L."/>
            <person name="Sears R."/>
            <person name="Yuan B."/>
            <person name="Dawson T.L.Jr."/>
        </authorList>
    </citation>
    <scope>NUCLEOTIDE SEQUENCE [LARGE SCALE GENOMIC DNA]</scope>
    <source>
        <strain evidence="3">ATCC MYA-4612 / CBS 7966</strain>
    </source>
</reference>
<dbReference type="PROSITE" id="PS50330">
    <property type="entry name" value="UIM"/>
    <property type="match status" value="2"/>
</dbReference>
<dbReference type="OrthoDB" id="957735at2759"/>
<dbReference type="Gene3D" id="6.10.140.100">
    <property type="match status" value="1"/>
</dbReference>
<dbReference type="EMBL" id="AAYY01000010">
    <property type="protein sequence ID" value="EDP42583.1"/>
    <property type="molecule type" value="Genomic_DNA"/>
</dbReference>
<feature type="compositionally biased region" description="Basic and acidic residues" evidence="1">
    <location>
        <begin position="59"/>
        <end position="70"/>
    </location>
</feature>
<name>A8Q5I9_MALGO</name>
<comment type="caution">
    <text evidence="2">The sequence shown here is derived from an EMBL/GenBank/DDBJ whole genome shotgun (WGS) entry which is preliminary data.</text>
</comment>
<dbReference type="AlphaFoldDB" id="A8Q5I9"/>
<dbReference type="STRING" id="425265.A8Q5I9"/>
<dbReference type="Gene3D" id="1.20.5.1940">
    <property type="match status" value="1"/>
</dbReference>
<evidence type="ECO:0000313" key="3">
    <source>
        <dbReference type="Proteomes" id="UP000008837"/>
    </source>
</evidence>
<gene>
    <name evidence="2" type="ORF">MGL_2783</name>
</gene>
<feature type="compositionally biased region" description="Basic and acidic residues" evidence="1">
    <location>
        <begin position="192"/>
        <end position="201"/>
    </location>
</feature>
<dbReference type="RefSeq" id="XP_001729797.1">
    <property type="nucleotide sequence ID" value="XM_001729745.1"/>
</dbReference>
<feature type="region of interest" description="Disordered" evidence="1">
    <location>
        <begin position="22"/>
        <end position="98"/>
    </location>
</feature>
<dbReference type="Pfam" id="PF02809">
    <property type="entry name" value="UIM"/>
    <property type="match status" value="2"/>
</dbReference>
<keyword evidence="3" id="KW-1185">Reference proteome</keyword>
<dbReference type="InParanoid" id="A8Q5I9"/>
<feature type="compositionally biased region" description="Low complexity" evidence="1">
    <location>
        <begin position="232"/>
        <end position="259"/>
    </location>
</feature>
<dbReference type="InterPro" id="IPR003903">
    <property type="entry name" value="UIM_dom"/>
</dbReference>
<dbReference type="SMART" id="SM00726">
    <property type="entry name" value="UIM"/>
    <property type="match status" value="2"/>
</dbReference>
<proteinExistence type="predicted"/>
<feature type="compositionally biased region" description="Polar residues" evidence="1">
    <location>
        <begin position="73"/>
        <end position="83"/>
    </location>
</feature>
<protein>
    <submittedName>
        <fullName evidence="2">Uncharacterized protein</fullName>
    </submittedName>
</protein>
<dbReference type="KEGG" id="mgl:MGL_2783"/>
<evidence type="ECO:0000313" key="2">
    <source>
        <dbReference type="EMBL" id="EDP42583.1"/>
    </source>
</evidence>